<dbReference type="RefSeq" id="WP_048365863.1">
    <property type="nucleotide sequence ID" value="NZ_JYLF01000009.1"/>
</dbReference>
<sequence>MTKRLPDTLTDLRTIAANPELPYPTIRHASNNNLLYPLDAKEGTVATITVEGLQDAPVTLYWVIKDQALPTFQPIVVTGSSRDSVEVQIPWEYVSTCIGHTVLIWYTAKVSGRVKESLVLELEIQDVREADLRASLPVFEHAKPNSPTDPTVVLDMFKFQGDETISLKAWPMIQAGQRLFITIAGDQHVTPYQFIWVAFDHLVTEAEATADHVFRFTLSRAWMGRRMDYSSLTTHLGVIWDGVDPILPVPNDPVHENPLPLNAQDFHLRTTTLLRVDPALDLPPPHLKESVDCAEQGWMVNPVNTVKGAHIVITYDGIEAGDIVCPAFIGTSGPGSPVLECRTVQDNETSLEFVVPASAISANFGQPITLTYTVSVNGIEVTSPERVVNVLNVSRLPLPEVEQATGKTLDLNTFAGDADASVMPWPYITLEQPCWLWVTGELEDGTPYSFEVLEGVPVSAQWLAEGVNTPLPRNELQKLADCQPFHVHFAVNFNGLKDKASATKFPLLTLGMVQENLVLPVPAVLQAVGSDLTIWNGRDGVTVRVTYERISEHQTINVQWTQPDGTHLSLAPKTGNREAGHVDFDIPREAVIHGAGKQTLIRYTVTSACKMASSETLTLNISGPVRLPTPVVPQATPPATQNGILDIRTFAGDATITVNDNTYEEAWWFALAGQRVWLRGDGTLKSGAPYTINVYLGTVITPAEVYAGLTAALKRTELLMLKNESPLIFTCKVTADGSTHENQAVVFPVLQLIVRSGFKDFTPFTAGWNGWIAGSAANGEMKSYHHQGKSCVANGTASTGGVGVVLYKDLTGLEAGAQYDFSLLACTLNGAAPLPKLSLKTRETENVTTIKTFNSRSWTPLKGSFIATATSMRLEIHGHEPQGATGNDYAITDILITG</sequence>
<dbReference type="PATRIC" id="fig|1608994.3.peg.4525"/>
<reference evidence="1 2" key="1">
    <citation type="submission" date="2015-02" db="EMBL/GenBank/DDBJ databases">
        <title>Pseudomonas helleri sp. nov. and Pseudomonas weihenstephanensis sp. nov., isolated from raw cows milk.</title>
        <authorList>
            <person name="von Neubeck M."/>
            <person name="Huptas C."/>
            <person name="Wenning M."/>
            <person name="Scherer S."/>
        </authorList>
    </citation>
    <scope>NUCLEOTIDE SEQUENCE [LARGE SCALE GENOMIC DNA]</scope>
    <source>
        <strain evidence="1 2">DSM 29166</strain>
    </source>
</reference>
<dbReference type="Gene3D" id="2.60.120.260">
    <property type="entry name" value="Galactose-binding domain-like"/>
    <property type="match status" value="1"/>
</dbReference>
<dbReference type="EMBL" id="JYLF01000009">
    <property type="protein sequence ID" value="KMN12345.1"/>
    <property type="molecule type" value="Genomic_DNA"/>
</dbReference>
<evidence type="ECO:0000313" key="2">
    <source>
        <dbReference type="Proteomes" id="UP000036325"/>
    </source>
</evidence>
<dbReference type="Proteomes" id="UP000036325">
    <property type="component" value="Unassembled WGS sequence"/>
</dbReference>
<proteinExistence type="predicted"/>
<dbReference type="OrthoDB" id="7025024at2"/>
<comment type="caution">
    <text evidence="1">The sequence shown here is derived from an EMBL/GenBank/DDBJ whole genome shotgun (WGS) entry which is preliminary data.</text>
</comment>
<name>A0A0J6ICM9_9PSED</name>
<dbReference type="STRING" id="1608994.TU86_19040"/>
<gene>
    <name evidence="1" type="ORF">TU86_19040</name>
</gene>
<evidence type="ECO:0000313" key="1">
    <source>
        <dbReference type="EMBL" id="KMN12345.1"/>
    </source>
</evidence>
<dbReference type="AlphaFoldDB" id="A0A0J6ICM9"/>
<protein>
    <submittedName>
        <fullName evidence="1">Uncharacterized protein</fullName>
    </submittedName>
</protein>
<accession>A0A0J6ICM9</accession>
<organism evidence="1 2">
    <name type="scientific">Pseudomonas weihenstephanensis</name>
    <dbReference type="NCBI Taxonomy" id="1608994"/>
    <lineage>
        <taxon>Bacteria</taxon>
        <taxon>Pseudomonadati</taxon>
        <taxon>Pseudomonadota</taxon>
        <taxon>Gammaproteobacteria</taxon>
        <taxon>Pseudomonadales</taxon>
        <taxon>Pseudomonadaceae</taxon>
        <taxon>Pseudomonas</taxon>
    </lineage>
</organism>